<feature type="region of interest" description="Disordered" evidence="1">
    <location>
        <begin position="465"/>
        <end position="490"/>
    </location>
</feature>
<feature type="compositionally biased region" description="Polar residues" evidence="1">
    <location>
        <begin position="124"/>
        <end position="143"/>
    </location>
</feature>
<feature type="region of interest" description="Disordered" evidence="1">
    <location>
        <begin position="265"/>
        <end position="332"/>
    </location>
</feature>
<name>A0A0K3C9X5_RHOTO</name>
<evidence type="ECO:0000313" key="3">
    <source>
        <dbReference type="EMBL" id="PRQ76881.1"/>
    </source>
</evidence>
<proteinExistence type="predicted"/>
<gene>
    <name evidence="2" type="primary">FGENESH: predicted gene_2.345</name>
    <name evidence="3" type="ORF">AAT19DRAFT_12299</name>
    <name evidence="2" type="ORF">BN2166_0011760</name>
</gene>
<sequence length="1321" mass="145502">MSLSLHSGQAADARNRRSSSSRPPALDLRDSSPRLEVSTHGADGRSPRSLAFHSPGLVSPAHISTLPPTPPSSFPPSPPLIPSSADGKPVNTLRLSSGASYPTPPASAPGSARSRSKGFDTALEINSSPSTSMERQNSRSSSILLGEDLRDDKDPSAKRRPSLILTSAPTEEPQGLAIGIDMGDGGAPAPLMQRSFSGSTSPLHSPMQPHFSTSPLNSPALGALPSPLLAAGPAFPGSSSMERAPSSPRLASLTGFASGLVRRTSSSSLNAELPTSIKSAPTSPTIPSIPSPSLSPSLGVPKGPVRRTSFASAAREEERKKEKEAKDREEKKRIEKFKHNRGFSWAVRPDDPHLKKARADSAKSGWRRRLLILFVVSLVGFTIAYYRSNSSSNVPMRQTFSQRAKSSAQSGRATWQGAGTRARVKNGHFIHPDVVERKQAPSSSWIGAPYRWVRRFFVVDGPSRTPQYRQPPMPRKSEVAVPEPTDKEVKEKKRHNVFVARPHVEFVDHEALAPPVEHGDAPERDTLVLYRILGNDLPPRHSPGQTLRNLRFLLQHESDFSVLPPLGPHGVHHADLYGSGTKAQQAHTQMGGLRVDKYFVLNRIAEPELVSAIIGLLHMYSVPDSRIIVIPFDWDEYQRREFRWDGGVEHARGWGIGDGSAVAKKKPTWTQVPDNVQIPGDLSVLLEEADGDEARATVDALQAKKRKAETLGRLRALDFTFHEKNLYAMNNNGGRNFALHHGRSLPNARWILPLDGNSFFTPAAMFSVVRTLSIAGEGPAASRYVVIPMARLTDNEDVQKNNTIDLVPLDIEEGASAIVDAEILHRPANAPDTPEEPQIGFRYDSTESFQEAMRYGRRSKLELLWRLGAIPYSRGLDRRTLPWEVTDRAHITAKTWGSIPGVEGSVTKDSLIHAPHGEHDPWGEPNPPRGHLAYVKAGWVYRLFSGFKSQEEHSTEAATLRNTNRIRGIVAFLERLDELVARGEHGCFGEENPFHCGFHPDRLWNFDMFDVERLRQKFKLNRRDAVVKIERFERLVVPTLRDVRHVLKDPAAFRDLHAQKAATGASLLAMAGYLTGNSSYSNAAAELIAERFIRRTPLFYHRVGEQEQLNRKAQEEEALLDDREVNGFAFPPFPKDPGQPGTWSASLGLKLSEPDAPSLPFDPMTFDPLLLLDAVRLLNHPSGPKLEKGSIASRKAITPMVNSHLSYLLFAPEALSFAQSPPSPDDGAFYDAKVAALAAFLDDVRLVNRVANRARLRLPSEMRAEGLMHPGGAVREIHFRLIQGLYNTKVRPYNMASDEISQAMYVTRAHGTETPLDVLGL</sequence>
<dbReference type="Proteomes" id="UP000239560">
    <property type="component" value="Unassembled WGS sequence"/>
</dbReference>
<organism evidence="2 4">
    <name type="scientific">Rhodotorula toruloides</name>
    <name type="common">Yeast</name>
    <name type="synonym">Rhodosporidium toruloides</name>
    <dbReference type="NCBI Taxonomy" id="5286"/>
    <lineage>
        <taxon>Eukaryota</taxon>
        <taxon>Fungi</taxon>
        <taxon>Dikarya</taxon>
        <taxon>Basidiomycota</taxon>
        <taxon>Pucciniomycotina</taxon>
        <taxon>Microbotryomycetes</taxon>
        <taxon>Sporidiobolales</taxon>
        <taxon>Sporidiobolaceae</taxon>
        <taxon>Rhodotorula</taxon>
    </lineage>
</organism>
<feature type="compositionally biased region" description="Low complexity" evidence="1">
    <location>
        <begin position="214"/>
        <end position="238"/>
    </location>
</feature>
<feature type="compositionally biased region" description="Low complexity" evidence="1">
    <location>
        <begin position="274"/>
        <end position="297"/>
    </location>
</feature>
<protein>
    <submittedName>
        <fullName evidence="2">BY PROTMAP: gi|647394793|emb|CDR36027.1| RHTO0S01e12574g1_1 [Rhodosporidium toruloides]</fullName>
    </submittedName>
</protein>
<dbReference type="EMBL" id="LCTV02000002">
    <property type="protein sequence ID" value="PRQ76881.1"/>
    <property type="molecule type" value="Genomic_DNA"/>
</dbReference>
<feature type="compositionally biased region" description="Polar residues" evidence="1">
    <location>
        <begin position="194"/>
        <end position="203"/>
    </location>
</feature>
<reference evidence="2 4" key="1">
    <citation type="submission" date="2015-07" db="EMBL/GenBank/DDBJ databases">
        <authorList>
            <person name="Cajimat M.N.B."/>
            <person name="Milazzo M.L."/>
            <person name="Fulhorst C.F."/>
        </authorList>
    </citation>
    <scope>NUCLEOTIDE SEQUENCE [LARGE SCALE GENOMIC DNA]</scope>
    <source>
        <strain evidence="2">Single colony</strain>
    </source>
</reference>
<dbReference type="EMBL" id="CWKI01000002">
    <property type="protein sequence ID" value="CTR05315.1"/>
    <property type="molecule type" value="Genomic_DNA"/>
</dbReference>
<evidence type="ECO:0000256" key="1">
    <source>
        <dbReference type="SAM" id="MobiDB-lite"/>
    </source>
</evidence>
<evidence type="ECO:0000313" key="5">
    <source>
        <dbReference type="Proteomes" id="UP000239560"/>
    </source>
</evidence>
<feature type="compositionally biased region" description="Pro residues" evidence="1">
    <location>
        <begin position="67"/>
        <end position="81"/>
    </location>
</feature>
<keyword evidence="4" id="KW-1185">Reference proteome</keyword>
<dbReference type="OrthoDB" id="63533at2759"/>
<dbReference type="OMA" id="NARWILP"/>
<accession>A0A0K3C9X5</accession>
<dbReference type="Proteomes" id="UP000199069">
    <property type="component" value="Unassembled WGS sequence"/>
</dbReference>
<evidence type="ECO:0000313" key="2">
    <source>
        <dbReference type="EMBL" id="CTR05315.1"/>
    </source>
</evidence>
<feature type="compositionally biased region" description="Basic and acidic residues" evidence="1">
    <location>
        <begin position="314"/>
        <end position="332"/>
    </location>
</feature>
<feature type="compositionally biased region" description="Basic and acidic residues" evidence="1">
    <location>
        <begin position="147"/>
        <end position="157"/>
    </location>
</feature>
<feature type="region of interest" description="Disordered" evidence="1">
    <location>
        <begin position="1"/>
        <end position="251"/>
    </location>
</feature>
<evidence type="ECO:0000313" key="4">
    <source>
        <dbReference type="Proteomes" id="UP000199069"/>
    </source>
</evidence>
<reference evidence="3 5" key="2">
    <citation type="journal article" date="2018" name="Elife">
        <title>Functional genomics of lipid metabolism in the oleaginous yeast Rhodosporidium toruloides.</title>
        <authorList>
            <person name="Coradetti S.T."/>
            <person name="Pinel D."/>
            <person name="Geiselman G."/>
            <person name="Ito M."/>
            <person name="Mondo S."/>
            <person name="Reilly M.C."/>
            <person name="Cheng Y.F."/>
            <person name="Bauer S."/>
            <person name="Grigoriev I."/>
            <person name="Gladden J.M."/>
            <person name="Simmons B.A."/>
            <person name="Brem R."/>
            <person name="Arkin A.P."/>
            <person name="Skerker J.M."/>
        </authorList>
    </citation>
    <scope>NUCLEOTIDE SEQUENCE [LARGE SCALE GENOMIC DNA]</scope>
    <source>
        <strain evidence="3 5">NBRC 0880</strain>
    </source>
</reference>